<evidence type="ECO:0000256" key="4">
    <source>
        <dbReference type="ARBA" id="ARBA00022475"/>
    </source>
</evidence>
<dbReference type="PANTHER" id="PTHR36838">
    <property type="entry name" value="AUXIN EFFLUX CARRIER FAMILY PROTEIN"/>
    <property type="match status" value="1"/>
</dbReference>
<dbReference type="Gene3D" id="1.20.1530.20">
    <property type="match status" value="1"/>
</dbReference>
<comment type="subcellular location">
    <subcellularLocation>
        <location evidence="1">Cell membrane</location>
        <topology evidence="1">Multi-pass membrane protein</topology>
    </subcellularLocation>
</comment>
<feature type="transmembrane region" description="Helical" evidence="8">
    <location>
        <begin position="94"/>
        <end position="112"/>
    </location>
</feature>
<evidence type="ECO:0000256" key="3">
    <source>
        <dbReference type="ARBA" id="ARBA00022448"/>
    </source>
</evidence>
<evidence type="ECO:0000256" key="8">
    <source>
        <dbReference type="SAM" id="Phobius"/>
    </source>
</evidence>
<evidence type="ECO:0000313" key="10">
    <source>
        <dbReference type="Proteomes" id="UP000649345"/>
    </source>
</evidence>
<keyword evidence="6 8" id="KW-1133">Transmembrane helix</keyword>
<dbReference type="InterPro" id="IPR004776">
    <property type="entry name" value="Mem_transp_PIN-like"/>
</dbReference>
<name>A0A923RKU5_9FIRM</name>
<feature type="transmembrane region" description="Helical" evidence="8">
    <location>
        <begin position="63"/>
        <end position="82"/>
    </location>
</feature>
<keyword evidence="4" id="KW-1003">Cell membrane</keyword>
<evidence type="ECO:0000313" key="9">
    <source>
        <dbReference type="EMBL" id="MBC5658538.1"/>
    </source>
</evidence>
<dbReference type="AlphaFoldDB" id="A0A923RKU5"/>
<dbReference type="RefSeq" id="WP_186872756.1">
    <property type="nucleotide sequence ID" value="NZ_JACOOR010000001.1"/>
</dbReference>
<dbReference type="GO" id="GO:0055085">
    <property type="term" value="P:transmembrane transport"/>
    <property type="evidence" value="ECO:0007669"/>
    <property type="project" value="InterPro"/>
</dbReference>
<protein>
    <submittedName>
        <fullName evidence="9">AEC family transporter</fullName>
    </submittedName>
</protein>
<comment type="caution">
    <text evidence="9">The sequence shown here is derived from an EMBL/GenBank/DDBJ whole genome shotgun (WGS) entry which is preliminary data.</text>
</comment>
<feature type="transmembrane region" description="Helical" evidence="8">
    <location>
        <begin position="32"/>
        <end position="51"/>
    </location>
</feature>
<evidence type="ECO:0000256" key="7">
    <source>
        <dbReference type="ARBA" id="ARBA00023136"/>
    </source>
</evidence>
<evidence type="ECO:0000256" key="2">
    <source>
        <dbReference type="ARBA" id="ARBA00010145"/>
    </source>
</evidence>
<keyword evidence="5 8" id="KW-0812">Transmembrane</keyword>
<gene>
    <name evidence="9" type="ORF">H8S44_01895</name>
</gene>
<dbReference type="GO" id="GO:0005886">
    <property type="term" value="C:plasma membrane"/>
    <property type="evidence" value="ECO:0007669"/>
    <property type="project" value="UniProtKB-SubCell"/>
</dbReference>
<evidence type="ECO:0000256" key="5">
    <source>
        <dbReference type="ARBA" id="ARBA00022692"/>
    </source>
</evidence>
<feature type="transmembrane region" description="Helical" evidence="8">
    <location>
        <begin position="151"/>
        <end position="174"/>
    </location>
</feature>
<keyword evidence="10" id="KW-1185">Reference proteome</keyword>
<sequence length="175" mass="18860">MTNIVDQAVLWTYGLYLTTPTGGGRSFSAKNFVNPGLASILLAVLLIVLGLRLPNSIENGLLTLGNSATSVSLIYIGGLLYFSKWKGALRQKELYVGIVMKMLLLPVVYYALASQLVQNRDMAQVMSVVTGLPPATSIAMFAQSHHKEGEYALGMILVATVASLLTLSLTAFFIF</sequence>
<dbReference type="EMBL" id="JACOOR010000001">
    <property type="protein sequence ID" value="MBC5658538.1"/>
    <property type="molecule type" value="Genomic_DNA"/>
</dbReference>
<proteinExistence type="inferred from homology"/>
<dbReference type="PANTHER" id="PTHR36838:SF3">
    <property type="entry name" value="TRANSPORTER AUXIN EFFLUX CARRIER EC FAMILY"/>
    <property type="match status" value="1"/>
</dbReference>
<reference evidence="9" key="1">
    <citation type="submission" date="2020-08" db="EMBL/GenBank/DDBJ databases">
        <title>Genome public.</title>
        <authorList>
            <person name="Liu C."/>
            <person name="Sun Q."/>
        </authorList>
    </citation>
    <scope>NUCLEOTIDE SEQUENCE</scope>
    <source>
        <strain evidence="9">NSJ-68</strain>
    </source>
</reference>
<organism evidence="9 10">
    <name type="scientific">Anaerosacchariphilus hominis</name>
    <dbReference type="NCBI Taxonomy" id="2763017"/>
    <lineage>
        <taxon>Bacteria</taxon>
        <taxon>Bacillati</taxon>
        <taxon>Bacillota</taxon>
        <taxon>Clostridia</taxon>
        <taxon>Lachnospirales</taxon>
        <taxon>Lachnospiraceae</taxon>
        <taxon>Anaerosacchariphilus</taxon>
    </lineage>
</organism>
<evidence type="ECO:0000256" key="1">
    <source>
        <dbReference type="ARBA" id="ARBA00004651"/>
    </source>
</evidence>
<keyword evidence="3" id="KW-0813">Transport</keyword>
<accession>A0A923RKU5</accession>
<dbReference type="Proteomes" id="UP000649345">
    <property type="component" value="Unassembled WGS sequence"/>
</dbReference>
<dbReference type="InterPro" id="IPR038770">
    <property type="entry name" value="Na+/solute_symporter_sf"/>
</dbReference>
<keyword evidence="7 8" id="KW-0472">Membrane</keyword>
<evidence type="ECO:0000256" key="6">
    <source>
        <dbReference type="ARBA" id="ARBA00022989"/>
    </source>
</evidence>
<dbReference type="Pfam" id="PF03547">
    <property type="entry name" value="Mem_trans"/>
    <property type="match status" value="1"/>
</dbReference>
<comment type="similarity">
    <text evidence="2">Belongs to the auxin efflux carrier (TC 2.A.69) family.</text>
</comment>